<proteinExistence type="predicted"/>
<dbReference type="STRING" id="381665.SAMN05216554_2259"/>
<gene>
    <name evidence="1" type="ORF">SAMN05216554_2259</name>
</gene>
<dbReference type="RefSeq" id="WP_092553419.1">
    <property type="nucleotide sequence ID" value="NZ_FNPZ01000002.1"/>
</dbReference>
<accession>A0A1H3Q2I1</accession>
<dbReference type="GO" id="GO:0005829">
    <property type="term" value="C:cytosol"/>
    <property type="evidence" value="ECO:0007669"/>
    <property type="project" value="TreeGrafter"/>
</dbReference>
<dbReference type="Pfam" id="PF03883">
    <property type="entry name" value="H2O2_YaaD"/>
    <property type="match status" value="1"/>
</dbReference>
<dbReference type="EMBL" id="FNPZ01000002">
    <property type="protein sequence ID" value="SDZ07450.1"/>
    <property type="molecule type" value="Genomic_DNA"/>
</dbReference>
<organism evidence="1 2">
    <name type="scientific">Herbiconiux ginsengi</name>
    <dbReference type="NCBI Taxonomy" id="381665"/>
    <lineage>
        <taxon>Bacteria</taxon>
        <taxon>Bacillati</taxon>
        <taxon>Actinomycetota</taxon>
        <taxon>Actinomycetes</taxon>
        <taxon>Micrococcales</taxon>
        <taxon>Microbacteriaceae</taxon>
        <taxon>Herbiconiux</taxon>
    </lineage>
</organism>
<sequence length="248" mass="26741">MLIVLPPSETKRDGGEGAPLDFAALSHPGLTRARRQLVRRVRALARTPDEMMARLKLGPKLAFEVERNRALVTAPTMAAMDRYTGVLYEALDAPSLDPAARAFAAEHVRIHSALFGLLGAGDPIPAYRLSSSTRLDGDSLKATWSAAVSKEFAAHRGELVLDLRSESYVALGPIPPTTPSYFLRVVTTGADGVQRALNHFNKHGKGALVRAIAEHGEDFADIDALHTWARASGHRLSVAPNGELLLEV</sequence>
<dbReference type="InterPro" id="IPR005583">
    <property type="entry name" value="YaaA"/>
</dbReference>
<dbReference type="PANTHER" id="PTHR30283:SF4">
    <property type="entry name" value="PEROXIDE STRESS RESISTANCE PROTEIN YAAA"/>
    <property type="match status" value="1"/>
</dbReference>
<evidence type="ECO:0000313" key="1">
    <source>
        <dbReference type="EMBL" id="SDZ07450.1"/>
    </source>
</evidence>
<dbReference type="OrthoDB" id="3210767at2"/>
<keyword evidence="2" id="KW-1185">Reference proteome</keyword>
<name>A0A1H3Q2I1_9MICO</name>
<dbReference type="PANTHER" id="PTHR30283">
    <property type="entry name" value="PEROXIDE STRESS RESPONSE PROTEIN YAAA"/>
    <property type="match status" value="1"/>
</dbReference>
<dbReference type="AlphaFoldDB" id="A0A1H3Q2I1"/>
<dbReference type="GO" id="GO:0033194">
    <property type="term" value="P:response to hydroperoxide"/>
    <property type="evidence" value="ECO:0007669"/>
    <property type="project" value="TreeGrafter"/>
</dbReference>
<evidence type="ECO:0000313" key="2">
    <source>
        <dbReference type="Proteomes" id="UP000198891"/>
    </source>
</evidence>
<protein>
    <recommendedName>
        <fullName evidence="3">Peroxide stress protein YaaA</fullName>
    </recommendedName>
</protein>
<reference evidence="1 2" key="1">
    <citation type="submission" date="2016-10" db="EMBL/GenBank/DDBJ databases">
        <authorList>
            <person name="de Groot N.N."/>
        </authorList>
    </citation>
    <scope>NUCLEOTIDE SEQUENCE [LARGE SCALE GENOMIC DNA]</scope>
    <source>
        <strain evidence="1 2">CGMCC 4.3491</strain>
    </source>
</reference>
<dbReference type="Proteomes" id="UP000198891">
    <property type="component" value="Unassembled WGS sequence"/>
</dbReference>
<evidence type="ECO:0008006" key="3">
    <source>
        <dbReference type="Google" id="ProtNLM"/>
    </source>
</evidence>